<dbReference type="PROSITE" id="PS51257">
    <property type="entry name" value="PROKAR_LIPOPROTEIN"/>
    <property type="match status" value="1"/>
</dbReference>
<feature type="chain" id="PRO_5046267875" description="Lipoprotein" evidence="1">
    <location>
        <begin position="23"/>
        <end position="195"/>
    </location>
</feature>
<dbReference type="Proteomes" id="UP001195941">
    <property type="component" value="Unassembled WGS sequence"/>
</dbReference>
<comment type="caution">
    <text evidence="2">The sequence shown here is derived from an EMBL/GenBank/DDBJ whole genome shotgun (WGS) entry which is preliminary data.</text>
</comment>
<evidence type="ECO:0000313" key="3">
    <source>
        <dbReference type="Proteomes" id="UP001195941"/>
    </source>
</evidence>
<dbReference type="EMBL" id="JADMKU010000021">
    <property type="protein sequence ID" value="MBR9652972.1"/>
    <property type="molecule type" value="Genomic_DNA"/>
</dbReference>
<feature type="signal peptide" evidence="1">
    <location>
        <begin position="1"/>
        <end position="22"/>
    </location>
</feature>
<protein>
    <recommendedName>
        <fullName evidence="4">Lipoprotein</fullName>
    </recommendedName>
</protein>
<evidence type="ECO:0008006" key="4">
    <source>
        <dbReference type="Google" id="ProtNLM"/>
    </source>
</evidence>
<name>A0ABS5HW12_9RHOB</name>
<dbReference type="RefSeq" id="WP_212702597.1">
    <property type="nucleotide sequence ID" value="NZ_JADMKU010000021.1"/>
</dbReference>
<proteinExistence type="predicted"/>
<accession>A0ABS5HW12</accession>
<evidence type="ECO:0000256" key="1">
    <source>
        <dbReference type="SAM" id="SignalP"/>
    </source>
</evidence>
<sequence length="195" mass="20464">MHTNTVRAVALLAFTSAASCSAVPRSNPSSGARFDPLNARPETIAVAIGVPPAFQLRTGDAKLSLSFVDDAAAETVLLNETVALEVLPNAQGAPRGGVREKVYVLRVAAGDLGRLERAQADILDFKARGEDGRGTVAVEVSGGCFAGPVPETLPVSSWLQTDPRDGFVRLTRSADAFAAFDPDIATTLRDNFIPC</sequence>
<evidence type="ECO:0000313" key="2">
    <source>
        <dbReference type="EMBL" id="MBR9652972.1"/>
    </source>
</evidence>
<keyword evidence="1" id="KW-0732">Signal</keyword>
<reference evidence="2 3" key="1">
    <citation type="journal article" date="2021" name="Arch. Microbiol.">
        <title>Thalassobius aquimarinus sp. nov., isolated from the Sea of Japan seashore.</title>
        <authorList>
            <person name="Kurilenko V.V."/>
            <person name="Romanenko L.A."/>
            <person name="Chernysheva N.Y."/>
            <person name="Velansky P.V."/>
            <person name="Tekutyeva L.A."/>
            <person name="Isaeva M.P."/>
            <person name="Mikhailov V.V."/>
        </authorList>
    </citation>
    <scope>NUCLEOTIDE SEQUENCE [LARGE SCALE GENOMIC DNA]</scope>
    <source>
        <strain evidence="2 3">KMM 8518</strain>
    </source>
</reference>
<gene>
    <name evidence="2" type="ORF">IT775_17780</name>
</gene>
<keyword evidence="3" id="KW-1185">Reference proteome</keyword>
<organism evidence="2 3">
    <name type="scientific">Thalassovita aquimarina</name>
    <dbReference type="NCBI Taxonomy" id="2785917"/>
    <lineage>
        <taxon>Bacteria</taxon>
        <taxon>Pseudomonadati</taxon>
        <taxon>Pseudomonadota</taxon>
        <taxon>Alphaproteobacteria</taxon>
        <taxon>Rhodobacterales</taxon>
        <taxon>Roseobacteraceae</taxon>
        <taxon>Thalassovita</taxon>
    </lineage>
</organism>